<dbReference type="SUPFAM" id="SSF46785">
    <property type="entry name" value="Winged helix' DNA-binding domain"/>
    <property type="match status" value="1"/>
</dbReference>
<evidence type="ECO:0000313" key="7">
    <source>
        <dbReference type="Proteomes" id="UP001579974"/>
    </source>
</evidence>
<dbReference type="Pfam" id="PF00126">
    <property type="entry name" value="HTH_1"/>
    <property type="match status" value="1"/>
</dbReference>
<evidence type="ECO:0000256" key="2">
    <source>
        <dbReference type="ARBA" id="ARBA00023015"/>
    </source>
</evidence>
<organism evidence="6 7">
    <name type="scientific">Alicyclobacillus fastidiosus</name>
    <dbReference type="NCBI Taxonomy" id="392011"/>
    <lineage>
        <taxon>Bacteria</taxon>
        <taxon>Bacillati</taxon>
        <taxon>Bacillota</taxon>
        <taxon>Bacilli</taxon>
        <taxon>Bacillales</taxon>
        <taxon>Alicyclobacillaceae</taxon>
        <taxon>Alicyclobacillus</taxon>
    </lineage>
</organism>
<dbReference type="PRINTS" id="PR00039">
    <property type="entry name" value="HTHLYSR"/>
</dbReference>
<dbReference type="InterPro" id="IPR036390">
    <property type="entry name" value="WH_DNA-bd_sf"/>
</dbReference>
<evidence type="ECO:0000256" key="4">
    <source>
        <dbReference type="ARBA" id="ARBA00023163"/>
    </source>
</evidence>
<dbReference type="PROSITE" id="PS50931">
    <property type="entry name" value="HTH_LYSR"/>
    <property type="match status" value="1"/>
</dbReference>
<dbReference type="Pfam" id="PF03466">
    <property type="entry name" value="LysR_substrate"/>
    <property type="match status" value="1"/>
</dbReference>
<evidence type="ECO:0000313" key="6">
    <source>
        <dbReference type="EMBL" id="MFB5189760.1"/>
    </source>
</evidence>
<dbReference type="Gene3D" id="1.10.10.10">
    <property type="entry name" value="Winged helix-like DNA-binding domain superfamily/Winged helix DNA-binding domain"/>
    <property type="match status" value="1"/>
</dbReference>
<gene>
    <name evidence="6" type="ORF">KKP3000_003037</name>
</gene>
<comment type="similarity">
    <text evidence="1">Belongs to the LysR transcriptional regulatory family.</text>
</comment>
<dbReference type="PANTHER" id="PTHR30126:SF39">
    <property type="entry name" value="HTH-TYPE TRANSCRIPTIONAL REGULATOR CYSL"/>
    <property type="match status" value="1"/>
</dbReference>
<dbReference type="InterPro" id="IPR005119">
    <property type="entry name" value="LysR_subst-bd"/>
</dbReference>
<dbReference type="Gene3D" id="3.40.190.290">
    <property type="match status" value="1"/>
</dbReference>
<evidence type="ECO:0000259" key="5">
    <source>
        <dbReference type="PROSITE" id="PS50931"/>
    </source>
</evidence>
<feature type="domain" description="HTH lysR-type" evidence="5">
    <location>
        <begin position="1"/>
        <end position="57"/>
    </location>
</feature>
<dbReference type="EMBL" id="JBDXSU010000003">
    <property type="protein sequence ID" value="MFB5189760.1"/>
    <property type="molecule type" value="Genomic_DNA"/>
</dbReference>
<accession>A0ABV5ABW6</accession>
<dbReference type="InterPro" id="IPR036388">
    <property type="entry name" value="WH-like_DNA-bd_sf"/>
</dbReference>
<keyword evidence="2" id="KW-0805">Transcription regulation</keyword>
<sequence length="300" mass="33395">MDQQLLVFLKVAEHLSFSRAAEALHVSQPAVSQNIVNLETSLNAKLFDRTNKSVQLTKAGEIVLHYGKQIKTLYAEMEQLTDDLLRDNSGPLAIGASYTYGEYILPHTLARFRAKFPKVTPSVIIANTHDIEARVASGELDIGIVEGNISLDHIQVKTFARDELVIIMSSKHPLATSDEVRLEDLEKQTWIVREHGSGTREITDVALSQYHIDPASKMEFGSTQVIKEAVEAGLGIALLSVTTIRKERELGTLHIARFPNARITRDFSVITRQSEFSTKAMNLFYEFICTSSDEPTPMPG</sequence>
<dbReference type="Proteomes" id="UP001579974">
    <property type="component" value="Unassembled WGS sequence"/>
</dbReference>
<protein>
    <submittedName>
        <fullName evidence="6">LysR family transcriptional regulator</fullName>
    </submittedName>
</protein>
<dbReference type="CDD" id="cd08420">
    <property type="entry name" value="PBP2_CysL_like"/>
    <property type="match status" value="1"/>
</dbReference>
<evidence type="ECO:0000256" key="3">
    <source>
        <dbReference type="ARBA" id="ARBA00023125"/>
    </source>
</evidence>
<dbReference type="InterPro" id="IPR000847">
    <property type="entry name" value="LysR_HTH_N"/>
</dbReference>
<dbReference type="SUPFAM" id="SSF53850">
    <property type="entry name" value="Periplasmic binding protein-like II"/>
    <property type="match status" value="1"/>
</dbReference>
<keyword evidence="3" id="KW-0238">DNA-binding</keyword>
<dbReference type="RefSeq" id="WP_275475197.1">
    <property type="nucleotide sequence ID" value="NZ_CP162940.1"/>
</dbReference>
<keyword evidence="7" id="KW-1185">Reference proteome</keyword>
<proteinExistence type="inferred from homology"/>
<name>A0ABV5ABW6_9BACL</name>
<dbReference type="PANTHER" id="PTHR30126">
    <property type="entry name" value="HTH-TYPE TRANSCRIPTIONAL REGULATOR"/>
    <property type="match status" value="1"/>
</dbReference>
<reference evidence="6 7" key="1">
    <citation type="journal article" date="2024" name="Int. J. Mol. Sci.">
        <title>Exploration of Alicyclobacillus spp. Genome in Search of Antibiotic Resistance.</title>
        <authorList>
            <person name="Bucka-Kolendo J."/>
            <person name="Kiousi D.E."/>
            <person name="Dekowska A."/>
            <person name="Mikolajczuk-Szczyrba A."/>
            <person name="Karadedos D.M."/>
            <person name="Michael P."/>
            <person name="Galanis A."/>
            <person name="Sokolowska B."/>
        </authorList>
    </citation>
    <scope>NUCLEOTIDE SEQUENCE [LARGE SCALE GENOMIC DNA]</scope>
    <source>
        <strain evidence="6 7">KKP 3000</strain>
    </source>
</reference>
<comment type="caution">
    <text evidence="6">The sequence shown here is derived from an EMBL/GenBank/DDBJ whole genome shotgun (WGS) entry which is preliminary data.</text>
</comment>
<keyword evidence="4" id="KW-0804">Transcription</keyword>
<evidence type="ECO:0000256" key="1">
    <source>
        <dbReference type="ARBA" id="ARBA00009437"/>
    </source>
</evidence>